<dbReference type="Proteomes" id="UP000034316">
    <property type="component" value="Unassembled WGS sequence"/>
</dbReference>
<dbReference type="Pfam" id="PF01797">
    <property type="entry name" value="Y1_Tnp"/>
    <property type="match status" value="1"/>
</dbReference>
<feature type="domain" description="Transposase IS200-like" evidence="1">
    <location>
        <begin position="9"/>
        <end position="152"/>
    </location>
</feature>
<dbReference type="GO" id="GO:0004803">
    <property type="term" value="F:transposase activity"/>
    <property type="evidence" value="ECO:0007669"/>
    <property type="project" value="InterPro"/>
</dbReference>
<dbReference type="GO" id="GO:0006313">
    <property type="term" value="P:DNA transposition"/>
    <property type="evidence" value="ECO:0007669"/>
    <property type="project" value="InterPro"/>
</dbReference>
<dbReference type="SMART" id="SM01321">
    <property type="entry name" value="Y1_Tnp"/>
    <property type="match status" value="1"/>
</dbReference>
<protein>
    <recommendedName>
        <fullName evidence="1">Transposase IS200-like domain-containing protein</fullName>
    </recommendedName>
</protein>
<name>A0A0G0DH65_9BACT</name>
<gene>
    <name evidence="2" type="ORF">UR93_C0021G0003</name>
</gene>
<dbReference type="AlphaFoldDB" id="A0A0G0DH65"/>
<comment type="caution">
    <text evidence="2">The sequence shown here is derived from an EMBL/GenBank/DDBJ whole genome shotgun (WGS) entry which is preliminary data.</text>
</comment>
<evidence type="ECO:0000313" key="3">
    <source>
        <dbReference type="Proteomes" id="UP000034316"/>
    </source>
</evidence>
<dbReference type="GO" id="GO:0003677">
    <property type="term" value="F:DNA binding"/>
    <property type="evidence" value="ECO:0007669"/>
    <property type="project" value="InterPro"/>
</dbReference>
<evidence type="ECO:0000259" key="1">
    <source>
        <dbReference type="SMART" id="SM01321"/>
    </source>
</evidence>
<evidence type="ECO:0000313" key="2">
    <source>
        <dbReference type="EMBL" id="KKP88116.1"/>
    </source>
</evidence>
<dbReference type="InterPro" id="IPR036515">
    <property type="entry name" value="Transposase_17_sf"/>
</dbReference>
<dbReference type="PATRIC" id="fig|1618333.3.peg.533"/>
<dbReference type="InterPro" id="IPR002686">
    <property type="entry name" value="Transposase_17"/>
</dbReference>
<dbReference type="Gene3D" id="3.30.70.1290">
    <property type="entry name" value="Transposase IS200-like"/>
    <property type="match status" value="1"/>
</dbReference>
<accession>A0A0G0DH65</accession>
<proteinExistence type="predicted"/>
<dbReference type="SUPFAM" id="SSF143422">
    <property type="entry name" value="Transposase IS200-like"/>
    <property type="match status" value="1"/>
</dbReference>
<dbReference type="PANTHER" id="PTHR34322:SF2">
    <property type="entry name" value="TRANSPOSASE IS200-LIKE DOMAIN-CONTAINING PROTEIN"/>
    <property type="match status" value="1"/>
</dbReference>
<sequence length="217" mass="26285">MGTRKIELANGEFYHIYNRSIAKYKIFTSDREFQHFIYSFRYYLAPEANLRMSRFTELSTKNQVKILKKRDKKNQKIDIICYCIMPTHFHLLIKQNQDYGITDYLRLVQNSYSHYFNIKHKRSGPLWQGKFKNKQIESDEQLLHLTRYIHLNPSTSGLVDKPQDWCHSSYNEYLNSDEDLCTYKNLFNFDLSEYKKFVNNEKDYQRQLHLIKSTIFN</sequence>
<dbReference type="PANTHER" id="PTHR34322">
    <property type="entry name" value="TRANSPOSASE, Y1_TNP DOMAIN-CONTAINING"/>
    <property type="match status" value="1"/>
</dbReference>
<dbReference type="EMBL" id="LBRB01000021">
    <property type="protein sequence ID" value="KKP88116.1"/>
    <property type="molecule type" value="Genomic_DNA"/>
</dbReference>
<dbReference type="STRING" id="1618333.UR93_C0021G0003"/>
<organism evidence="2 3">
    <name type="scientific">Berkelbacteria bacterium GW2011_GWA2_35_9</name>
    <dbReference type="NCBI Taxonomy" id="1618333"/>
    <lineage>
        <taxon>Bacteria</taxon>
        <taxon>Candidatus Berkelbacteria</taxon>
    </lineage>
</organism>
<reference evidence="2 3" key="1">
    <citation type="journal article" date="2015" name="Nature">
        <title>rRNA introns, odd ribosomes, and small enigmatic genomes across a large radiation of phyla.</title>
        <authorList>
            <person name="Brown C.T."/>
            <person name="Hug L.A."/>
            <person name="Thomas B.C."/>
            <person name="Sharon I."/>
            <person name="Castelle C.J."/>
            <person name="Singh A."/>
            <person name="Wilkins M.J."/>
            <person name="Williams K.H."/>
            <person name="Banfield J.F."/>
        </authorList>
    </citation>
    <scope>NUCLEOTIDE SEQUENCE [LARGE SCALE GENOMIC DNA]</scope>
</reference>